<evidence type="ECO:0000313" key="1">
    <source>
        <dbReference type="EMBL" id="CAD6995701.1"/>
    </source>
</evidence>
<evidence type="ECO:0000313" key="2">
    <source>
        <dbReference type="Proteomes" id="UP000606786"/>
    </source>
</evidence>
<reference evidence="1" key="1">
    <citation type="submission" date="2020-11" db="EMBL/GenBank/DDBJ databases">
        <authorList>
            <person name="Whitehead M."/>
        </authorList>
    </citation>
    <scope>NUCLEOTIDE SEQUENCE</scope>
    <source>
        <strain evidence="1">EGII</strain>
    </source>
</reference>
<keyword evidence="2" id="KW-1185">Reference proteome</keyword>
<name>A0A811UA34_CERCA</name>
<dbReference type="AlphaFoldDB" id="A0A811UA34"/>
<sequence length="64" mass="7289">IYRTNIHVYPLPLLMVRPETISPFRIEQSPTEKQACLMWSDLFLKPPLNTAPAKAAAKMTSMMV</sequence>
<proteinExistence type="predicted"/>
<feature type="non-terminal residue" evidence="1">
    <location>
        <position position="1"/>
    </location>
</feature>
<dbReference type="Proteomes" id="UP000606786">
    <property type="component" value="Unassembled WGS sequence"/>
</dbReference>
<protein>
    <submittedName>
        <fullName evidence="1">(Mediterranean fruit fly) hypothetical protein</fullName>
    </submittedName>
</protein>
<accession>A0A811UA34</accession>
<gene>
    <name evidence="1" type="ORF">CCAP1982_LOCUS4408</name>
</gene>
<comment type="caution">
    <text evidence="1">The sequence shown here is derived from an EMBL/GenBank/DDBJ whole genome shotgun (WGS) entry which is preliminary data.</text>
</comment>
<dbReference type="EMBL" id="CAJHJT010000001">
    <property type="protein sequence ID" value="CAD6995701.1"/>
    <property type="molecule type" value="Genomic_DNA"/>
</dbReference>
<organism evidence="1 2">
    <name type="scientific">Ceratitis capitata</name>
    <name type="common">Mediterranean fruit fly</name>
    <name type="synonym">Tephritis capitata</name>
    <dbReference type="NCBI Taxonomy" id="7213"/>
    <lineage>
        <taxon>Eukaryota</taxon>
        <taxon>Metazoa</taxon>
        <taxon>Ecdysozoa</taxon>
        <taxon>Arthropoda</taxon>
        <taxon>Hexapoda</taxon>
        <taxon>Insecta</taxon>
        <taxon>Pterygota</taxon>
        <taxon>Neoptera</taxon>
        <taxon>Endopterygota</taxon>
        <taxon>Diptera</taxon>
        <taxon>Brachycera</taxon>
        <taxon>Muscomorpha</taxon>
        <taxon>Tephritoidea</taxon>
        <taxon>Tephritidae</taxon>
        <taxon>Ceratitis</taxon>
        <taxon>Ceratitis</taxon>
    </lineage>
</organism>